<dbReference type="SUPFAM" id="SSF52540">
    <property type="entry name" value="P-loop containing nucleoside triphosphate hydrolases"/>
    <property type="match status" value="1"/>
</dbReference>
<dbReference type="CDD" id="cd01673">
    <property type="entry name" value="dNK"/>
    <property type="match status" value="1"/>
</dbReference>
<evidence type="ECO:0000313" key="2">
    <source>
        <dbReference type="EMBL" id="KHE42293.1"/>
    </source>
</evidence>
<reference evidence="2 3" key="1">
    <citation type="submission" date="2014-09" db="EMBL/GenBank/DDBJ databases">
        <title>Alistipes sp. 627, sp. nov., a novel member of the family Rikenellaceae isolated from human faeces.</title>
        <authorList>
            <person name="Shkoporov A.N."/>
            <person name="Chaplin A.V."/>
            <person name="Motuzova O.V."/>
            <person name="Kafarskaia L.I."/>
            <person name="Khokhlova E.V."/>
            <person name="Efimov B.A."/>
        </authorList>
    </citation>
    <scope>NUCLEOTIDE SEQUENCE [LARGE SCALE GENOMIC DNA]</scope>
    <source>
        <strain evidence="2 3">627</strain>
    </source>
</reference>
<dbReference type="EMBL" id="JRGF01000005">
    <property type="protein sequence ID" value="KHE42293.1"/>
    <property type="molecule type" value="Genomic_DNA"/>
</dbReference>
<comment type="caution">
    <text evidence="2">The sequence shown here is derived from an EMBL/GenBank/DDBJ whole genome shotgun (WGS) entry which is preliminary data.</text>
</comment>
<dbReference type="PIRSF" id="PIRSF000705">
    <property type="entry name" value="DNK"/>
    <property type="match status" value="1"/>
</dbReference>
<dbReference type="PANTHER" id="PTHR10513:SF35">
    <property type="entry name" value="DEOXYADENOSINE KINASE"/>
    <property type="match status" value="1"/>
</dbReference>
<dbReference type="PANTHER" id="PTHR10513">
    <property type="entry name" value="DEOXYNUCLEOSIDE KINASE"/>
    <property type="match status" value="1"/>
</dbReference>
<dbReference type="Pfam" id="PF01712">
    <property type="entry name" value="dNK"/>
    <property type="match status" value="1"/>
</dbReference>
<protein>
    <submittedName>
        <fullName evidence="2">Deoxynucleoside kinase</fullName>
    </submittedName>
</protein>
<dbReference type="GO" id="GO:0016301">
    <property type="term" value="F:kinase activity"/>
    <property type="evidence" value="ECO:0007669"/>
    <property type="project" value="UniProtKB-KW"/>
</dbReference>
<proteinExistence type="predicted"/>
<sequence length="207" mass="23759">MYIAISGNIGSGKTSLTEMLTDRLGGTALFEETGNPYIADFYEDMNRWAFNFQVYFLGCRMKQGLQIKETKGYVIQDRTIYEDAHIFAGNLHEMGLMSSRDFNTYMKIFDLSANLIPTPDLLIYLRGGVPTLVSQILKRGRSYEMNIDLDYLERLNNRYNDWIDNIYRGRVLTVNIDSEDFVLNPAIVDDIVQRIKEAETSAAHPAR</sequence>
<dbReference type="RefSeq" id="WP_022063243.1">
    <property type="nucleotide sequence ID" value="NZ_JRGF01000005.1"/>
</dbReference>
<dbReference type="InterPro" id="IPR027417">
    <property type="entry name" value="P-loop_NTPase"/>
</dbReference>
<dbReference type="InterPro" id="IPR050566">
    <property type="entry name" value="Deoxyribonucleoside_kinase"/>
</dbReference>
<feature type="domain" description="Deoxynucleoside kinase" evidence="1">
    <location>
        <begin position="3"/>
        <end position="197"/>
    </location>
</feature>
<evidence type="ECO:0000259" key="1">
    <source>
        <dbReference type="Pfam" id="PF01712"/>
    </source>
</evidence>
<keyword evidence="2" id="KW-0808">Transferase</keyword>
<dbReference type="InterPro" id="IPR031314">
    <property type="entry name" value="DNK_dom"/>
</dbReference>
<dbReference type="Gene3D" id="3.40.50.300">
    <property type="entry name" value="P-loop containing nucleotide triphosphate hydrolases"/>
    <property type="match status" value="1"/>
</dbReference>
<keyword evidence="3" id="KW-1185">Reference proteome</keyword>
<keyword evidence="2" id="KW-0418">Kinase</keyword>
<dbReference type="Proteomes" id="UP000030889">
    <property type="component" value="Unassembled WGS sequence"/>
</dbReference>
<gene>
    <name evidence="2" type="ORF">LG35_05235</name>
</gene>
<organism evidence="2 3">
    <name type="scientific">Alistipes inops</name>
    <dbReference type="NCBI Taxonomy" id="1501391"/>
    <lineage>
        <taxon>Bacteria</taxon>
        <taxon>Pseudomonadati</taxon>
        <taxon>Bacteroidota</taxon>
        <taxon>Bacteroidia</taxon>
        <taxon>Bacteroidales</taxon>
        <taxon>Rikenellaceae</taxon>
        <taxon>Alistipes</taxon>
    </lineage>
</organism>
<dbReference type="InterPro" id="IPR002624">
    <property type="entry name" value="DCK/DGK"/>
</dbReference>
<accession>A0ABR4YJ51</accession>
<name>A0ABR4YJ51_9BACT</name>
<evidence type="ECO:0000313" key="3">
    <source>
        <dbReference type="Proteomes" id="UP000030889"/>
    </source>
</evidence>